<organism evidence="2 3">
    <name type="scientific">Cereibacter johrii</name>
    <dbReference type="NCBI Taxonomy" id="445629"/>
    <lineage>
        <taxon>Bacteria</taxon>
        <taxon>Pseudomonadati</taxon>
        <taxon>Pseudomonadota</taxon>
        <taxon>Alphaproteobacteria</taxon>
        <taxon>Rhodobacterales</taxon>
        <taxon>Paracoccaceae</taxon>
        <taxon>Cereibacter</taxon>
    </lineage>
</organism>
<dbReference type="InterPro" id="IPR001296">
    <property type="entry name" value="Glyco_trans_1"/>
</dbReference>
<evidence type="ECO:0000313" key="3">
    <source>
        <dbReference type="Proteomes" id="UP000240800"/>
    </source>
</evidence>
<dbReference type="SUPFAM" id="SSF53756">
    <property type="entry name" value="UDP-Glycosyltransferase/glycogen phosphorylase"/>
    <property type="match status" value="1"/>
</dbReference>
<reference evidence="2 3" key="1">
    <citation type="submission" date="2018-04" db="EMBL/GenBank/DDBJ databases">
        <title>Genomic Encyclopedia of Type Strains, Phase III (KMG-III): the genomes of soil and plant-associated and newly described type strains.</title>
        <authorList>
            <person name="Whitman W."/>
        </authorList>
    </citation>
    <scope>NUCLEOTIDE SEQUENCE [LARGE SCALE GENOMIC DNA]</scope>
    <source>
        <strain evidence="2 3">JA192</strain>
    </source>
</reference>
<dbReference type="GO" id="GO:0016740">
    <property type="term" value="F:transferase activity"/>
    <property type="evidence" value="ECO:0007669"/>
    <property type="project" value="UniProtKB-KW"/>
</dbReference>
<accession>A0ABX5J5L7</accession>
<dbReference type="Pfam" id="PF00534">
    <property type="entry name" value="Glycos_transf_1"/>
    <property type="match status" value="1"/>
</dbReference>
<sequence length="191" mass="21284">MLSALNVDYLSDLPPPDPSREKLYDAIAVGRDIPIKNMGLIAEAFRQAGARHPLSFLIINGSLPSDYREERGGTTVLGRQDRSAVAGYLQRSRLHVMLSLELGGYINLEAASYEVPTLCLDGFGASQMLSPTVPYRILLEDLEAGTIAQTLVNLLMDRSKLRQEGNKQKSSAQRFIEDNRQKFDCWLRESV</sequence>
<comment type="caution">
    <text evidence="2">The sequence shown here is derived from an EMBL/GenBank/DDBJ whole genome shotgun (WGS) entry which is preliminary data.</text>
</comment>
<dbReference type="EMBL" id="PZZW01000011">
    <property type="protein sequence ID" value="PTM75579.1"/>
    <property type="molecule type" value="Genomic_DNA"/>
</dbReference>
<dbReference type="Proteomes" id="UP000240800">
    <property type="component" value="Unassembled WGS sequence"/>
</dbReference>
<keyword evidence="3" id="KW-1185">Reference proteome</keyword>
<name>A0ABX5J5L7_9RHOB</name>
<evidence type="ECO:0000313" key="2">
    <source>
        <dbReference type="EMBL" id="PTM75579.1"/>
    </source>
</evidence>
<protein>
    <submittedName>
        <fullName evidence="2">Glycosyl transferase family 1</fullName>
    </submittedName>
</protein>
<gene>
    <name evidence="2" type="ORF">C8J29_11159</name>
</gene>
<dbReference type="Gene3D" id="3.40.50.2000">
    <property type="entry name" value="Glycogen Phosphorylase B"/>
    <property type="match status" value="1"/>
</dbReference>
<feature type="domain" description="Glycosyl transferase family 1" evidence="1">
    <location>
        <begin position="19"/>
        <end position="163"/>
    </location>
</feature>
<evidence type="ECO:0000259" key="1">
    <source>
        <dbReference type="Pfam" id="PF00534"/>
    </source>
</evidence>
<keyword evidence="2" id="KW-0808">Transferase</keyword>
<proteinExistence type="predicted"/>